<feature type="transmembrane region" description="Helical" evidence="1">
    <location>
        <begin position="43"/>
        <end position="65"/>
    </location>
</feature>
<name>A0A2N5EA41_9GAMM</name>
<dbReference type="EMBL" id="PJZF01000005">
    <property type="protein sequence ID" value="PLR38767.1"/>
    <property type="molecule type" value="Genomic_DNA"/>
</dbReference>
<evidence type="ECO:0000313" key="3">
    <source>
        <dbReference type="Proteomes" id="UP000234240"/>
    </source>
</evidence>
<organism evidence="2 3">
    <name type="scientific">Chimaeribacter californicus</name>
    <dbReference type="NCBI Taxonomy" id="2060067"/>
    <lineage>
        <taxon>Bacteria</taxon>
        <taxon>Pseudomonadati</taxon>
        <taxon>Pseudomonadota</taxon>
        <taxon>Gammaproteobacteria</taxon>
        <taxon>Enterobacterales</taxon>
        <taxon>Yersiniaceae</taxon>
        <taxon>Chimaeribacter</taxon>
    </lineage>
</organism>
<accession>A0A2N5EA41</accession>
<sequence>MKIVIILRFLSFMPGVFEALRKILVGRKGVIKTRMNGWLVYIIRFYILIYIKIVSLIAIACHVIARGSRERMGRGMSVDKISLPFRMLFVYTVMNMKKRAGYYEFL</sequence>
<evidence type="ECO:0000313" key="2">
    <source>
        <dbReference type="EMBL" id="PLR38767.1"/>
    </source>
</evidence>
<keyword evidence="3" id="KW-1185">Reference proteome</keyword>
<keyword evidence="1" id="KW-0812">Transmembrane</keyword>
<evidence type="ECO:0000256" key="1">
    <source>
        <dbReference type="SAM" id="Phobius"/>
    </source>
</evidence>
<gene>
    <name evidence="2" type="ORF">CYR55_08475</name>
</gene>
<proteinExistence type="predicted"/>
<reference evidence="2 3" key="1">
    <citation type="submission" date="2017-12" db="EMBL/GenBank/DDBJ databases">
        <title>Characterization of six clinical isolates of Enterochimera gen. nov., a novel genus of the Yersiniaciae family and the three species Enterochimera arupensis sp. nov., Enterochimera coloradensis sp. nov, and Enterochimera californica sp. nov.</title>
        <authorList>
            <person name="Rossi A."/>
            <person name="Fisher M."/>
        </authorList>
    </citation>
    <scope>NUCLEOTIDE SEQUENCE [LARGE SCALE GENOMIC DNA]</scope>
    <source>
        <strain evidence="3">2015-Iso6</strain>
    </source>
</reference>
<dbReference type="Proteomes" id="UP000234240">
    <property type="component" value="Unassembled WGS sequence"/>
</dbReference>
<comment type="caution">
    <text evidence="2">The sequence shown here is derived from an EMBL/GenBank/DDBJ whole genome shotgun (WGS) entry which is preliminary data.</text>
</comment>
<protein>
    <submittedName>
        <fullName evidence="2">Uncharacterized protein</fullName>
    </submittedName>
</protein>
<keyword evidence="1" id="KW-1133">Transmembrane helix</keyword>
<dbReference type="AlphaFoldDB" id="A0A2N5EA41"/>
<keyword evidence="1" id="KW-0472">Membrane</keyword>